<feature type="transmembrane region" description="Helical" evidence="1">
    <location>
        <begin position="21"/>
        <end position="41"/>
    </location>
</feature>
<evidence type="ECO:0000256" key="1">
    <source>
        <dbReference type="SAM" id="Phobius"/>
    </source>
</evidence>
<reference evidence="2 3" key="1">
    <citation type="submission" date="2017-08" db="EMBL/GenBank/DDBJ databases">
        <title>The strain WRN001 was isolated from Binhai saline alkaline soil, Tianjin, China.</title>
        <authorList>
            <person name="Liu D."/>
            <person name="Zhang G."/>
        </authorList>
    </citation>
    <scope>NUCLEOTIDE SEQUENCE [LARGE SCALE GENOMIC DNA]</scope>
    <source>
        <strain evidence="2 3">WN019</strain>
    </source>
</reference>
<sequence length="67" mass="7093">MKSRDIPVVSAVLEAGADDRVFDSLLLTGPLVIGLIVVLGRSLVTEAVAIAYIAAFVGYTLYRGVRT</sequence>
<keyword evidence="1" id="KW-1133">Transmembrane helix</keyword>
<dbReference type="RefSeq" id="WP_095637905.1">
    <property type="nucleotide sequence ID" value="NZ_NSKC01000010.1"/>
</dbReference>
<evidence type="ECO:0000313" key="3">
    <source>
        <dbReference type="Proteomes" id="UP000218083"/>
    </source>
</evidence>
<dbReference type="AlphaFoldDB" id="A0A2A2FA51"/>
<dbReference type="EMBL" id="NSKC01000010">
    <property type="protein sequence ID" value="PAU81465.1"/>
    <property type="molecule type" value="Genomic_DNA"/>
</dbReference>
<keyword evidence="1" id="KW-0472">Membrane</keyword>
<name>A0A2A2FA51_9EURY</name>
<accession>A0A2A2FA51</accession>
<proteinExistence type="predicted"/>
<dbReference type="Proteomes" id="UP000218083">
    <property type="component" value="Unassembled WGS sequence"/>
</dbReference>
<evidence type="ECO:0000313" key="2">
    <source>
        <dbReference type="EMBL" id="PAU81465.1"/>
    </source>
</evidence>
<organism evidence="2 3">
    <name type="scientific">Halorubrum salipaludis</name>
    <dbReference type="NCBI Taxonomy" id="2032630"/>
    <lineage>
        <taxon>Archaea</taxon>
        <taxon>Methanobacteriati</taxon>
        <taxon>Methanobacteriota</taxon>
        <taxon>Stenosarchaea group</taxon>
        <taxon>Halobacteria</taxon>
        <taxon>Halobacteriales</taxon>
        <taxon>Haloferacaceae</taxon>
        <taxon>Halorubrum</taxon>
    </lineage>
</organism>
<feature type="transmembrane region" description="Helical" evidence="1">
    <location>
        <begin position="47"/>
        <end position="65"/>
    </location>
</feature>
<comment type="caution">
    <text evidence="2">The sequence shown here is derived from an EMBL/GenBank/DDBJ whole genome shotgun (WGS) entry which is preliminary data.</text>
</comment>
<protein>
    <submittedName>
        <fullName evidence="2">Uncharacterized protein</fullName>
    </submittedName>
</protein>
<keyword evidence="3" id="KW-1185">Reference proteome</keyword>
<keyword evidence="1" id="KW-0812">Transmembrane</keyword>
<dbReference type="OrthoDB" id="177559at2157"/>
<gene>
    <name evidence="2" type="ORF">CK500_14255</name>
</gene>